<feature type="domain" description="HTH cro/C1-type" evidence="2">
    <location>
        <begin position="17"/>
        <end position="71"/>
    </location>
</feature>
<dbReference type="Proteomes" id="UP001055108">
    <property type="component" value="Unassembled WGS sequence"/>
</dbReference>
<protein>
    <recommendedName>
        <fullName evidence="2">HTH cro/C1-type domain-containing protein</fullName>
    </recommendedName>
</protein>
<dbReference type="Pfam" id="PF13560">
    <property type="entry name" value="HTH_31"/>
    <property type="match status" value="1"/>
</dbReference>
<keyword evidence="1" id="KW-0238">DNA-binding</keyword>
<dbReference type="GO" id="GO:0003677">
    <property type="term" value="F:DNA binding"/>
    <property type="evidence" value="ECO:0007669"/>
    <property type="project" value="UniProtKB-KW"/>
</dbReference>
<dbReference type="PANTHER" id="PTHR46558">
    <property type="entry name" value="TRACRIPTIONAL REGULATORY PROTEIN-RELATED-RELATED"/>
    <property type="match status" value="1"/>
</dbReference>
<reference evidence="3" key="2">
    <citation type="submission" date="2021-08" db="EMBL/GenBank/DDBJ databases">
        <authorList>
            <person name="Tani A."/>
            <person name="Ola A."/>
            <person name="Ogura Y."/>
            <person name="Katsura K."/>
            <person name="Hayashi T."/>
        </authorList>
    </citation>
    <scope>NUCLEOTIDE SEQUENCE</scope>
    <source>
        <strain evidence="3">NBRC 103626</strain>
    </source>
</reference>
<evidence type="ECO:0000256" key="1">
    <source>
        <dbReference type="ARBA" id="ARBA00023125"/>
    </source>
</evidence>
<dbReference type="EMBL" id="BPQM01000026">
    <property type="protein sequence ID" value="GJD77971.1"/>
    <property type="molecule type" value="Genomic_DNA"/>
</dbReference>
<evidence type="ECO:0000313" key="4">
    <source>
        <dbReference type="Proteomes" id="UP001055108"/>
    </source>
</evidence>
<sequence>MAGLKSTDADVRMGARLTEARRAAGLTQRTVAAAIGVSAAQLQKYEKGTNRLSATSLPVIADLVGKQISWFFGDEPELTTEESAEIERAVLGAVQGIVDRRRGVGAEVRH</sequence>
<proteinExistence type="predicted"/>
<accession>A0AA37MA56</accession>
<dbReference type="PANTHER" id="PTHR46558:SF11">
    <property type="entry name" value="HTH-TYPE TRANSCRIPTIONAL REGULATOR XRE"/>
    <property type="match status" value="1"/>
</dbReference>
<name>A0AA37MA56_9HYPH</name>
<dbReference type="InterPro" id="IPR001387">
    <property type="entry name" value="Cro/C1-type_HTH"/>
</dbReference>
<gene>
    <name evidence="3" type="ORF">NBEOAGPD_1183</name>
</gene>
<organism evidence="3 4">
    <name type="scientific">Methylobacterium gregans</name>
    <dbReference type="NCBI Taxonomy" id="374424"/>
    <lineage>
        <taxon>Bacteria</taxon>
        <taxon>Pseudomonadati</taxon>
        <taxon>Pseudomonadota</taxon>
        <taxon>Alphaproteobacteria</taxon>
        <taxon>Hyphomicrobiales</taxon>
        <taxon>Methylobacteriaceae</taxon>
        <taxon>Methylobacterium</taxon>
    </lineage>
</organism>
<dbReference type="PROSITE" id="PS50943">
    <property type="entry name" value="HTH_CROC1"/>
    <property type="match status" value="1"/>
</dbReference>
<comment type="caution">
    <text evidence="3">The sequence shown here is derived from an EMBL/GenBank/DDBJ whole genome shotgun (WGS) entry which is preliminary data.</text>
</comment>
<dbReference type="InterPro" id="IPR010982">
    <property type="entry name" value="Lambda_DNA-bd_dom_sf"/>
</dbReference>
<evidence type="ECO:0000259" key="2">
    <source>
        <dbReference type="PROSITE" id="PS50943"/>
    </source>
</evidence>
<evidence type="ECO:0000313" key="3">
    <source>
        <dbReference type="EMBL" id="GJD77971.1"/>
    </source>
</evidence>
<reference evidence="3" key="1">
    <citation type="journal article" date="2016" name="Front. Microbiol.">
        <title>Genome Sequence of the Piezophilic, Mesophilic Sulfate-Reducing Bacterium Desulfovibrio indicus J2T.</title>
        <authorList>
            <person name="Cao J."/>
            <person name="Maignien L."/>
            <person name="Shao Z."/>
            <person name="Alain K."/>
            <person name="Jebbar M."/>
        </authorList>
    </citation>
    <scope>NUCLEOTIDE SEQUENCE</scope>
    <source>
        <strain evidence="3">NBRC 103626</strain>
    </source>
</reference>
<dbReference type="CDD" id="cd00093">
    <property type="entry name" value="HTH_XRE"/>
    <property type="match status" value="1"/>
</dbReference>
<dbReference type="Gene3D" id="1.10.260.40">
    <property type="entry name" value="lambda repressor-like DNA-binding domains"/>
    <property type="match status" value="1"/>
</dbReference>
<dbReference type="RefSeq" id="WP_238301702.1">
    <property type="nucleotide sequence ID" value="NZ_BPQM01000026.1"/>
</dbReference>
<keyword evidence="4" id="KW-1185">Reference proteome</keyword>
<dbReference type="AlphaFoldDB" id="A0AA37MA56"/>
<dbReference type="SUPFAM" id="SSF47413">
    <property type="entry name" value="lambda repressor-like DNA-binding domains"/>
    <property type="match status" value="1"/>
</dbReference>
<dbReference type="SMART" id="SM00530">
    <property type="entry name" value="HTH_XRE"/>
    <property type="match status" value="1"/>
</dbReference>